<dbReference type="PANTHER" id="PTHR13812:SF19">
    <property type="entry name" value="KETIMINE REDUCTASE MU-CRYSTALLIN"/>
    <property type="match status" value="1"/>
</dbReference>
<dbReference type="SUPFAM" id="SSF51735">
    <property type="entry name" value="NAD(P)-binding Rossmann-fold domains"/>
    <property type="match status" value="1"/>
</dbReference>
<dbReference type="InterPro" id="IPR036291">
    <property type="entry name" value="NAD(P)-bd_dom_sf"/>
</dbReference>
<dbReference type="PANTHER" id="PTHR13812">
    <property type="entry name" value="KETIMINE REDUCTASE MU-CRYSTALLIN"/>
    <property type="match status" value="1"/>
</dbReference>
<name>A0ABS4KBB2_9FIRM</name>
<dbReference type="Gene3D" id="3.40.50.720">
    <property type="entry name" value="NAD(P)-binding Rossmann-like Domain"/>
    <property type="match status" value="1"/>
</dbReference>
<dbReference type="GO" id="GO:0008473">
    <property type="term" value="F:ornithine cyclodeaminase activity"/>
    <property type="evidence" value="ECO:0007669"/>
    <property type="project" value="UniProtKB-EC"/>
</dbReference>
<dbReference type="InterPro" id="IPR023401">
    <property type="entry name" value="ODC_N"/>
</dbReference>
<protein>
    <submittedName>
        <fullName evidence="1">Ornithine cyclodeaminase</fullName>
        <ecNumber evidence="1">4.3.1.12</ecNumber>
    </submittedName>
</protein>
<reference evidence="1 2" key="1">
    <citation type="submission" date="2021-03" db="EMBL/GenBank/DDBJ databases">
        <title>Genomic Encyclopedia of Type Strains, Phase IV (KMG-IV): sequencing the most valuable type-strain genomes for metagenomic binning, comparative biology and taxonomic classification.</title>
        <authorList>
            <person name="Goeker M."/>
        </authorList>
    </citation>
    <scope>NUCLEOTIDE SEQUENCE [LARGE SCALE GENOMIC DNA]</scope>
    <source>
        <strain evidence="1 2">DSM 27563</strain>
    </source>
</reference>
<comment type="caution">
    <text evidence="1">The sequence shown here is derived from an EMBL/GenBank/DDBJ whole genome shotgun (WGS) entry which is preliminary data.</text>
</comment>
<dbReference type="EC" id="4.3.1.12" evidence="1"/>
<proteinExistence type="predicted"/>
<dbReference type="Gene3D" id="3.30.1780.10">
    <property type="entry name" value="ornithine cyclodeaminase, domain 1"/>
    <property type="match status" value="1"/>
</dbReference>
<organism evidence="1 2">
    <name type="scientific">Peptoniphilus stercorisuis</name>
    <dbReference type="NCBI Taxonomy" id="1436965"/>
    <lineage>
        <taxon>Bacteria</taxon>
        <taxon>Bacillati</taxon>
        <taxon>Bacillota</taxon>
        <taxon>Tissierellia</taxon>
        <taxon>Tissierellales</taxon>
        <taxon>Peptoniphilaceae</taxon>
        <taxon>Peptoniphilus</taxon>
    </lineage>
</organism>
<dbReference type="Pfam" id="PF02423">
    <property type="entry name" value="OCD_Mu_crystall"/>
    <property type="match status" value="1"/>
</dbReference>
<keyword evidence="1" id="KW-0456">Lyase</keyword>
<gene>
    <name evidence="1" type="ORF">J2Z71_000601</name>
</gene>
<dbReference type="EMBL" id="JAGGLJ010000004">
    <property type="protein sequence ID" value="MBP2025076.1"/>
    <property type="molecule type" value="Genomic_DNA"/>
</dbReference>
<dbReference type="PIRSF" id="PIRSF001439">
    <property type="entry name" value="CryM"/>
    <property type="match status" value="1"/>
</dbReference>
<sequence>MEILALNKEEMKEVINIKEVIEVNKIALREYSKGLSNVPLRTNLNIEKHNGQSLYMPGYLSSEDALGIKIVSVYKDNIKKGISSVPSVMLLIDDETGFPVSIMDGTYLTQLRTGAISGAATDLLARKDSKIFTIIGAGGQAELQLEGVLAIRYIEEVYIFDISEENRKKFVQEMNNKYSKKYNVEIKEALDLEEVIKKSDIITSVTTARNKTFNGEWVKKGTHVNGVGSYTPEMAEIDSELIFKSDKIYIDTKDAIVESGDFVQIV</sequence>
<dbReference type="Proteomes" id="UP001519306">
    <property type="component" value="Unassembled WGS sequence"/>
</dbReference>
<dbReference type="InterPro" id="IPR003462">
    <property type="entry name" value="ODC_Mu_crystall"/>
</dbReference>
<keyword evidence="2" id="KW-1185">Reference proteome</keyword>
<accession>A0ABS4KBB2</accession>
<evidence type="ECO:0000313" key="1">
    <source>
        <dbReference type="EMBL" id="MBP2025076.1"/>
    </source>
</evidence>
<evidence type="ECO:0000313" key="2">
    <source>
        <dbReference type="Proteomes" id="UP001519306"/>
    </source>
</evidence>